<dbReference type="RefSeq" id="WP_011509396.1">
    <property type="nucleotide sequence ID" value="NC_007964.1"/>
</dbReference>
<dbReference type="Proteomes" id="UP000001953">
    <property type="component" value="Chromosome"/>
</dbReference>
<dbReference type="EMBL" id="CP000319">
    <property type="protein sequence ID" value="ABE61695.1"/>
    <property type="molecule type" value="Genomic_DNA"/>
</dbReference>
<dbReference type="eggNOG" id="COG3299">
    <property type="taxonomic scope" value="Bacteria"/>
</dbReference>
<evidence type="ECO:0000313" key="2">
    <source>
        <dbReference type="Proteomes" id="UP000001953"/>
    </source>
</evidence>
<organism evidence="1 2">
    <name type="scientific">Nitrobacter hamburgensis (strain DSM 10229 / NCIMB 13809 / X14)</name>
    <dbReference type="NCBI Taxonomy" id="323097"/>
    <lineage>
        <taxon>Bacteria</taxon>
        <taxon>Pseudomonadati</taxon>
        <taxon>Pseudomonadota</taxon>
        <taxon>Alphaproteobacteria</taxon>
        <taxon>Hyphomicrobiales</taxon>
        <taxon>Nitrobacteraceae</taxon>
        <taxon>Nitrobacter</taxon>
    </lineage>
</organism>
<proteinExistence type="predicted"/>
<dbReference type="KEGG" id="nha:Nham_0819"/>
<evidence type="ECO:0000313" key="1">
    <source>
        <dbReference type="EMBL" id="ABE61695.1"/>
    </source>
</evidence>
<dbReference type="InterPro" id="IPR011749">
    <property type="entry name" value="CHP02243"/>
</dbReference>
<dbReference type="NCBIfam" id="TIGR02243">
    <property type="entry name" value="putative baseplate assembly protein"/>
    <property type="match status" value="1"/>
</dbReference>
<accession>Q1QQ02</accession>
<dbReference type="STRING" id="323097.Nham_0819"/>
<reference evidence="1 2" key="1">
    <citation type="submission" date="2006-03" db="EMBL/GenBank/DDBJ databases">
        <title>Complete sequence of chromosome of Nitrobacter hamburgensis X14.</title>
        <authorList>
            <consortium name="US DOE Joint Genome Institute"/>
            <person name="Copeland A."/>
            <person name="Lucas S."/>
            <person name="Lapidus A."/>
            <person name="Barry K."/>
            <person name="Detter J.C."/>
            <person name="Glavina del Rio T."/>
            <person name="Hammon N."/>
            <person name="Israni S."/>
            <person name="Dalin E."/>
            <person name="Tice H."/>
            <person name="Pitluck S."/>
            <person name="Chain P."/>
            <person name="Malfatti S."/>
            <person name="Shin M."/>
            <person name="Vergez L."/>
            <person name="Schmutz J."/>
            <person name="Larimer F."/>
            <person name="Land M."/>
            <person name="Hauser L."/>
            <person name="Kyrpides N."/>
            <person name="Ivanova N."/>
            <person name="Ward B."/>
            <person name="Arp D."/>
            <person name="Klotz M."/>
            <person name="Stein L."/>
            <person name="O'Mullan G."/>
            <person name="Starkenburg S."/>
            <person name="Sayavedra L."/>
            <person name="Poret-Peterson A.T."/>
            <person name="Gentry M.E."/>
            <person name="Bruce D."/>
            <person name="Richardson P."/>
        </authorList>
    </citation>
    <scope>NUCLEOTIDE SEQUENCE [LARGE SCALE GENOMIC DNA]</scope>
    <source>
        <strain evidence="2">DSM 10229 / NCIMB 13809 / X14</strain>
    </source>
</reference>
<name>Q1QQ02_NITHX</name>
<gene>
    <name evidence="1" type="ordered locus">Nham_0819</name>
</gene>
<dbReference type="HOGENOM" id="CLU_003211_0_0_5"/>
<dbReference type="OrthoDB" id="266253at2"/>
<dbReference type="AlphaFoldDB" id="Q1QQ02"/>
<evidence type="ECO:0008006" key="3">
    <source>
        <dbReference type="Google" id="ProtNLM"/>
    </source>
</evidence>
<sequence>MSAGATSATCAACGARMDCGCESNCNGAETLSLGAGANRPGLARIDTRIGGHGAFFAAATRALSSADAPALRTFGTRETNDPAIALLDGWAMIADVLTFYRDRFSNETYLRTAREERSLRELAAQVGYAPRPGVSASVALAYLLDPGAQPVMISAGARVQSVPKPGEQMQSFETIQPLEARAEWSEMAPRQNWLPPIDRIDALLRSTLQLAGVQTVARPGERMLMVFGSKQGWQVVREVAAVKVNIAADCVLLTLKPRLGLTAKLADRLLAYLDKAVAVSGDPSTASAIRGIASYFLGASAYDAKRVVSDRERELYEIFDEIVKAPHAEVSGRRGASLDAILAGARTLAGRVAAGGPRAVTDTLGPAGLTRTALLTRDSPAVGAALYSAWSRLPVNDVTVSHAPDCYLLRLVAGAFGSNAPALMPDGKGEVDDVSIAPIDRDHVFLDALADGVQSGGFALMDAPATSESDTRLLRLGRVREVQATARSNYGLTARVTRLDVVGLENDEPLGFPEIMNERGGTVRLLRQILYAVQSEAVTLAPEPLDDLVEGDTIMLDSLYPDLAPGRAIVVKGERADIMVGDNVVPGVAGGEQAKVAAVTQEAIKGSPGDTPHTVLRLTAPLTFRYRRAATTVHGNVVIATHGETVQETLGSGDASQAFQRFALRRKPLTFVAAPTTSGVADTLRLEVNGIALGQVDALIDAGPNEHVYQLSVDAGGAGTAESGDGKTGMRLPTGAENVRATYRVGIGAVGNVDLGQISLATTRPLGVRGVVNPLSASGGADRDGAEAIRRNTPVPTLALSPQSRLVSVEDYEHFARAFAGIGDVRAAMLSDGRHRTVFVTIAGIDDAPIAPDDLLTGTLIDAYARYGDPALPVVVAVRERVTLLVQANVAFAPEMDRVAVDAAVRALLAEAFSFARRGLARPAYRSELIALIQGSPGVDHVDVDVFGGISDAVLQDPVRLANAVHDLREQAQEGRPLVFVPAAPARVAPLAHSGLHIQGPESASSERLLPAQTTYLRPDVPGTLILNWS</sequence>
<keyword evidence="2" id="KW-1185">Reference proteome</keyword>
<protein>
    <recommendedName>
        <fullName evidence="3">Baseplate protein J-like domain-containing protein</fullName>
    </recommendedName>
</protein>